<feature type="chain" id="PRO_5002355408" evidence="1">
    <location>
        <begin position="32"/>
        <end position="126"/>
    </location>
</feature>
<name>A0A0E0BZ49_9ORYZ</name>
<dbReference type="HOGENOM" id="CLU_2268098_0_0_1"/>
<reference evidence="2" key="2">
    <citation type="submission" date="2018-05" db="EMBL/GenBank/DDBJ databases">
        <title>OmerRS3 (Oryza meridionalis Reference Sequence Version 3).</title>
        <authorList>
            <person name="Zhang J."/>
            <person name="Kudrna D."/>
            <person name="Lee S."/>
            <person name="Talag J."/>
            <person name="Welchert J."/>
            <person name="Wing R.A."/>
        </authorList>
    </citation>
    <scope>NUCLEOTIDE SEQUENCE [LARGE SCALE GENOMIC DNA]</scope>
    <source>
        <strain evidence="2">cv. OR44</strain>
    </source>
</reference>
<keyword evidence="1" id="KW-0732">Signal</keyword>
<keyword evidence="3" id="KW-1185">Reference proteome</keyword>
<feature type="signal peptide" evidence="1">
    <location>
        <begin position="1"/>
        <end position="31"/>
    </location>
</feature>
<organism evidence="2">
    <name type="scientific">Oryza meridionalis</name>
    <dbReference type="NCBI Taxonomy" id="40149"/>
    <lineage>
        <taxon>Eukaryota</taxon>
        <taxon>Viridiplantae</taxon>
        <taxon>Streptophyta</taxon>
        <taxon>Embryophyta</taxon>
        <taxon>Tracheophyta</taxon>
        <taxon>Spermatophyta</taxon>
        <taxon>Magnoliopsida</taxon>
        <taxon>Liliopsida</taxon>
        <taxon>Poales</taxon>
        <taxon>Poaceae</taxon>
        <taxon>BOP clade</taxon>
        <taxon>Oryzoideae</taxon>
        <taxon>Oryzeae</taxon>
        <taxon>Oryzinae</taxon>
        <taxon>Oryza</taxon>
    </lineage>
</organism>
<dbReference type="Proteomes" id="UP000008021">
    <property type="component" value="Chromosome 1"/>
</dbReference>
<protein>
    <submittedName>
        <fullName evidence="2">Uncharacterized protein</fullName>
    </submittedName>
</protein>
<dbReference type="Gramene" id="OMERI01G07500.1">
    <property type="protein sequence ID" value="OMERI01G07500.1"/>
    <property type="gene ID" value="OMERI01G07500"/>
</dbReference>
<evidence type="ECO:0000313" key="2">
    <source>
        <dbReference type="EnsemblPlants" id="OMERI01G07500.1"/>
    </source>
</evidence>
<sequence length="126" mass="13994">MAATDALRLMAARPLVTSLTALMWVVVKCSAVEAVVRHEETIDGEEVDNEGRCFLQDPLHQRLSRRRSSTTSGRRLMALRKWERMTDADFCYFADLARAQASLAATLHAFVRCGTDDVAALDVPPT</sequence>
<proteinExistence type="predicted"/>
<reference evidence="2" key="1">
    <citation type="submission" date="2015-04" db="UniProtKB">
        <authorList>
            <consortium name="EnsemblPlants"/>
        </authorList>
    </citation>
    <scope>IDENTIFICATION</scope>
</reference>
<dbReference type="EnsemblPlants" id="OMERI01G07500.1">
    <property type="protein sequence ID" value="OMERI01G07500.1"/>
    <property type="gene ID" value="OMERI01G07500"/>
</dbReference>
<accession>A0A0E0BZ49</accession>
<evidence type="ECO:0000256" key="1">
    <source>
        <dbReference type="SAM" id="SignalP"/>
    </source>
</evidence>
<evidence type="ECO:0000313" key="3">
    <source>
        <dbReference type="Proteomes" id="UP000008021"/>
    </source>
</evidence>
<dbReference type="AlphaFoldDB" id="A0A0E0BZ49"/>